<gene>
    <name evidence="1" type="ORF">M513_00976</name>
    <name evidence="2" type="ORF">M514_00976</name>
</gene>
<name>A0A085NLY1_9BILA</name>
<reference evidence="2 3" key="1">
    <citation type="journal article" date="2014" name="Nat. Genet.">
        <title>Genome and transcriptome of the porcine whipworm Trichuris suis.</title>
        <authorList>
            <person name="Jex A.R."/>
            <person name="Nejsum P."/>
            <person name="Schwarz E.M."/>
            <person name="Hu L."/>
            <person name="Young N.D."/>
            <person name="Hall R.S."/>
            <person name="Korhonen P.K."/>
            <person name="Liao S."/>
            <person name="Thamsborg S."/>
            <person name="Xia J."/>
            <person name="Xu P."/>
            <person name="Wang S."/>
            <person name="Scheerlinck J.P."/>
            <person name="Hofmann A."/>
            <person name="Sternberg P.W."/>
            <person name="Wang J."/>
            <person name="Gasser R.B."/>
        </authorList>
    </citation>
    <scope>NUCLEOTIDE SEQUENCE [LARGE SCALE GENOMIC DNA]</scope>
    <source>
        <strain evidence="2">DCEP-RM93F</strain>
        <strain evidence="1">DCEP-RM93M</strain>
    </source>
</reference>
<dbReference type="EMBL" id="KL363185">
    <property type="protein sequence ID" value="KFD58213.1"/>
    <property type="molecule type" value="Genomic_DNA"/>
</dbReference>
<dbReference type="Proteomes" id="UP000030764">
    <property type="component" value="Unassembled WGS sequence"/>
</dbReference>
<keyword evidence="3" id="KW-1185">Reference proteome</keyword>
<proteinExistence type="predicted"/>
<sequence length="155" mass="17553">MKTATATFPDVQVYDCFFHLVRNLKRSCRAGSAFKIQHGRRLSVVRLSGRLACVCASRRHEQAIVELPGVLPRELLPVLARFENIRLGRLNSFGGRDIPQSLTNVWLVYQRRLMNHDRTNNFVGVTHRQMQMALGCERPTVLEFGRHAASPSAAL</sequence>
<accession>A0A085NLY1</accession>
<dbReference type="AlphaFoldDB" id="A0A085NLY1"/>
<organism evidence="2">
    <name type="scientific">Trichuris suis</name>
    <name type="common">pig whipworm</name>
    <dbReference type="NCBI Taxonomy" id="68888"/>
    <lineage>
        <taxon>Eukaryota</taxon>
        <taxon>Metazoa</taxon>
        <taxon>Ecdysozoa</taxon>
        <taxon>Nematoda</taxon>
        <taxon>Enoplea</taxon>
        <taxon>Dorylaimia</taxon>
        <taxon>Trichinellida</taxon>
        <taxon>Trichuridae</taxon>
        <taxon>Trichuris</taxon>
    </lineage>
</organism>
<dbReference type="Proteomes" id="UP000030758">
    <property type="component" value="Unassembled WGS sequence"/>
</dbReference>
<evidence type="ECO:0000313" key="1">
    <source>
        <dbReference type="EMBL" id="KFD58213.1"/>
    </source>
</evidence>
<evidence type="ECO:0008006" key="4">
    <source>
        <dbReference type="Google" id="ProtNLM"/>
    </source>
</evidence>
<evidence type="ECO:0000313" key="3">
    <source>
        <dbReference type="Proteomes" id="UP000030764"/>
    </source>
</evidence>
<evidence type="ECO:0000313" key="2">
    <source>
        <dbReference type="EMBL" id="KFD70477.1"/>
    </source>
</evidence>
<dbReference type="EMBL" id="KL367487">
    <property type="protein sequence ID" value="KFD70477.1"/>
    <property type="molecule type" value="Genomic_DNA"/>
</dbReference>
<protein>
    <recommendedName>
        <fullName evidence="4">MULE transposase domain-containing protein</fullName>
    </recommendedName>
</protein>